<reference evidence="4" key="1">
    <citation type="submission" date="2020-09" db="EMBL/GenBank/DDBJ databases">
        <title>Bacillus faecalis sp. nov., a moderately halophilic bacterium isolated from cow faeces.</title>
        <authorList>
            <person name="Jiang L."/>
            <person name="Lee J."/>
        </authorList>
    </citation>
    <scope>NUCLEOTIDE SEQUENCE</scope>
    <source>
        <strain evidence="4">AGMB 02131</strain>
    </source>
</reference>
<dbReference type="Gene3D" id="2.60.40.10">
    <property type="entry name" value="Immunoglobulins"/>
    <property type="match status" value="1"/>
</dbReference>
<sequence>MVEISIRSRFSKGCFREPTGAVPNNSTIVFEIQVPRSYGLKETSIVWINDEDDKYQYIRMKWKGISGGRDIYEQEVKVKQQGLVWYYFQLKTLNHILYVGKGIDGHMVTEVEPPSWQLTVYDKDFKTPDWIKGGIYYHIFVDRFAKEGPGLVRKDQKFRHDWGGLPEYAPNEHGEVVNNDFFGGNLKGIISKLPYLHSLGVTCIYLSPIFEAFSNHKYDTGNYKKIDPSFGHLQDFQNLCEAAMKYDIRIILDGVFNHTGSDSIYFNKKGKYPSVGAYQSKASPYYDWYKFFHYPDQYECWWGIDTLPAINEENPSYEEFIAGKEGIGNRWLLEGASGWRLDVVDELPDRFLEKFREAVKGVDPEALIIGEVWEDASNKVAYGKRRNYFYGQQLDSVMNYPFKDAIIQFIRYQDAKNLHNVVSSIVNNYPPQVLHCLMNMLGTHDTRRILTALGGKELHHASKDVKARTSMTEEEREHGLQLMKLAVLLQMTLPGVPCIYYGDEAGMEGYEDPFNRRCYPWGEEDSYLLRWYRKLGKIRKKWTVFKDGSYETIHCEDSVFIFQRRNEKEKIVIGVNRSDKPFRLEVENNYENLLHHESVRKKYIIEPNGACMLVHKTN</sequence>
<dbReference type="InterPro" id="IPR017853">
    <property type="entry name" value="GH"/>
</dbReference>
<dbReference type="SUPFAM" id="SSF51011">
    <property type="entry name" value="Glycosyl hydrolase domain"/>
    <property type="match status" value="1"/>
</dbReference>
<dbReference type="PANTHER" id="PTHR10357">
    <property type="entry name" value="ALPHA-AMYLASE FAMILY MEMBER"/>
    <property type="match status" value="1"/>
</dbReference>
<dbReference type="InterPro" id="IPR045857">
    <property type="entry name" value="O16G_dom_2"/>
</dbReference>
<dbReference type="Gene3D" id="3.20.20.80">
    <property type="entry name" value="Glycosidases"/>
    <property type="match status" value="1"/>
</dbReference>
<dbReference type="Gene3D" id="2.60.40.1180">
    <property type="entry name" value="Golgi alpha-mannosidase II"/>
    <property type="match status" value="1"/>
</dbReference>
<dbReference type="AlphaFoldDB" id="A0A927HBT5"/>
<keyword evidence="5" id="KW-1185">Reference proteome</keyword>
<keyword evidence="2" id="KW-0326">Glycosidase</keyword>
<evidence type="ECO:0000313" key="4">
    <source>
        <dbReference type="EMBL" id="MBD3108922.1"/>
    </source>
</evidence>
<protein>
    <submittedName>
        <fullName evidence="4">Glycoside hydrolase family 13 protein</fullName>
    </submittedName>
</protein>
<proteinExistence type="predicted"/>
<dbReference type="EMBL" id="JACXSI010000024">
    <property type="protein sequence ID" value="MBD3108922.1"/>
    <property type="molecule type" value="Genomic_DNA"/>
</dbReference>
<keyword evidence="1 4" id="KW-0378">Hydrolase</keyword>
<dbReference type="Gene3D" id="3.90.400.10">
    <property type="entry name" value="Oligo-1,6-glucosidase, Domain 2"/>
    <property type="match status" value="1"/>
</dbReference>
<comment type="caution">
    <text evidence="4">The sequence shown here is derived from an EMBL/GenBank/DDBJ whole genome shotgun (WGS) entry which is preliminary data.</text>
</comment>
<dbReference type="Pfam" id="PF00128">
    <property type="entry name" value="Alpha-amylase"/>
    <property type="match status" value="1"/>
</dbReference>
<dbReference type="SMART" id="SM00642">
    <property type="entry name" value="Aamy"/>
    <property type="match status" value="1"/>
</dbReference>
<dbReference type="InterPro" id="IPR013780">
    <property type="entry name" value="Glyco_hydro_b"/>
</dbReference>
<gene>
    <name evidence="4" type="ORF">IEO70_11170</name>
</gene>
<dbReference type="PANTHER" id="PTHR10357:SF210">
    <property type="entry name" value="MALTODEXTRIN GLUCOSIDASE"/>
    <property type="match status" value="1"/>
</dbReference>
<dbReference type="InterPro" id="IPR006047">
    <property type="entry name" value="GH13_cat_dom"/>
</dbReference>
<organism evidence="4 5">
    <name type="scientific">Peribacillus faecalis</name>
    <dbReference type="NCBI Taxonomy" id="2772559"/>
    <lineage>
        <taxon>Bacteria</taxon>
        <taxon>Bacillati</taxon>
        <taxon>Bacillota</taxon>
        <taxon>Bacilli</taxon>
        <taxon>Bacillales</taxon>
        <taxon>Bacillaceae</taxon>
        <taxon>Peribacillus</taxon>
    </lineage>
</organism>
<dbReference type="GO" id="GO:0016798">
    <property type="term" value="F:hydrolase activity, acting on glycosyl bonds"/>
    <property type="evidence" value="ECO:0007669"/>
    <property type="project" value="UniProtKB-KW"/>
</dbReference>
<evidence type="ECO:0000313" key="5">
    <source>
        <dbReference type="Proteomes" id="UP000602076"/>
    </source>
</evidence>
<evidence type="ECO:0000256" key="1">
    <source>
        <dbReference type="ARBA" id="ARBA00022801"/>
    </source>
</evidence>
<evidence type="ECO:0000256" key="2">
    <source>
        <dbReference type="ARBA" id="ARBA00023295"/>
    </source>
</evidence>
<feature type="domain" description="Glycosyl hydrolase family 13 catalytic" evidence="3">
    <location>
        <begin position="138"/>
        <end position="539"/>
    </location>
</feature>
<dbReference type="GO" id="GO:0005975">
    <property type="term" value="P:carbohydrate metabolic process"/>
    <property type="evidence" value="ECO:0007669"/>
    <property type="project" value="InterPro"/>
</dbReference>
<dbReference type="RefSeq" id="WP_190998460.1">
    <property type="nucleotide sequence ID" value="NZ_JACXSI010000024.1"/>
</dbReference>
<accession>A0A927HBT5</accession>
<evidence type="ECO:0000259" key="3">
    <source>
        <dbReference type="SMART" id="SM00642"/>
    </source>
</evidence>
<dbReference type="CDD" id="cd11338">
    <property type="entry name" value="AmyAc_CMD"/>
    <property type="match status" value="1"/>
</dbReference>
<dbReference type="InterPro" id="IPR013783">
    <property type="entry name" value="Ig-like_fold"/>
</dbReference>
<dbReference type="SUPFAM" id="SSF51445">
    <property type="entry name" value="(Trans)glycosidases"/>
    <property type="match status" value="1"/>
</dbReference>
<dbReference type="Proteomes" id="UP000602076">
    <property type="component" value="Unassembled WGS sequence"/>
</dbReference>
<name>A0A927HBT5_9BACI</name>